<accession>A0A5A8ECH6</accession>
<organism evidence="4 5">
    <name type="scientific">Cafeteria roenbergensis</name>
    <name type="common">Marine flagellate</name>
    <dbReference type="NCBI Taxonomy" id="33653"/>
    <lineage>
        <taxon>Eukaryota</taxon>
        <taxon>Sar</taxon>
        <taxon>Stramenopiles</taxon>
        <taxon>Bigyra</taxon>
        <taxon>Opalozoa</taxon>
        <taxon>Bicosoecida</taxon>
        <taxon>Cafeteriaceae</taxon>
        <taxon>Cafeteria</taxon>
    </lineage>
</organism>
<dbReference type="EMBL" id="VLTL01000013">
    <property type="protein sequence ID" value="KAA0170438.1"/>
    <property type="molecule type" value="Genomic_DNA"/>
</dbReference>
<evidence type="ECO:0000313" key="6">
    <source>
        <dbReference type="Proteomes" id="UP000323011"/>
    </source>
</evidence>
<evidence type="ECO:0000313" key="2">
    <source>
        <dbReference type="EMBL" id="KAA0162420.1"/>
    </source>
</evidence>
<reference evidence="5 6" key="1">
    <citation type="submission" date="2019-07" db="EMBL/GenBank/DDBJ databases">
        <title>Genomes of Cafeteria roenbergensis.</title>
        <authorList>
            <person name="Fischer M.G."/>
            <person name="Hackl T."/>
            <person name="Roman M."/>
        </authorList>
    </citation>
    <scope>NUCLEOTIDE SEQUENCE [LARGE SCALE GENOMIC DNA]</scope>
    <source>
        <strain evidence="1 6">BVI</strain>
        <strain evidence="2 8">Cflag</strain>
        <strain evidence="4 5">E4-10P</strain>
        <strain evidence="3 7">RCC970-E3</strain>
    </source>
</reference>
<keyword evidence="6" id="KW-1185">Reference proteome</keyword>
<sequence length="101" mass="10773">MPKAEFAWEQAMESMMADPTSSAYKAYGMLSEDHAQDLVLMQEAARAKGGHAVRALERLTQRAMAGAKAGAQGSGSLPPSRLECSCRFADESNALDNPPEA</sequence>
<evidence type="ECO:0000313" key="4">
    <source>
        <dbReference type="EMBL" id="KAA0175643.1"/>
    </source>
</evidence>
<evidence type="ECO:0000313" key="3">
    <source>
        <dbReference type="EMBL" id="KAA0170438.1"/>
    </source>
</evidence>
<dbReference type="Proteomes" id="UP000325113">
    <property type="component" value="Unassembled WGS sequence"/>
</dbReference>
<name>A0A5A8ECH6_CAFRO</name>
<proteinExistence type="predicted"/>
<gene>
    <name evidence="4" type="ORF">FNF27_02725</name>
    <name evidence="3" type="ORF">FNF28_01432</name>
    <name evidence="1" type="ORF">FNF29_03101</name>
    <name evidence="2" type="ORF">FNF31_03219</name>
</gene>
<dbReference type="EMBL" id="VLTN01000016">
    <property type="protein sequence ID" value="KAA0153287.1"/>
    <property type="molecule type" value="Genomic_DNA"/>
</dbReference>
<evidence type="ECO:0000313" key="7">
    <source>
        <dbReference type="Proteomes" id="UP000324907"/>
    </source>
</evidence>
<evidence type="ECO:0000313" key="5">
    <source>
        <dbReference type="Proteomes" id="UP000322899"/>
    </source>
</evidence>
<dbReference type="AlphaFoldDB" id="A0A5A8ECH6"/>
<evidence type="ECO:0000313" key="1">
    <source>
        <dbReference type="EMBL" id="KAA0153287.1"/>
    </source>
</evidence>
<dbReference type="Proteomes" id="UP000324907">
    <property type="component" value="Unassembled WGS sequence"/>
</dbReference>
<evidence type="ECO:0000313" key="8">
    <source>
        <dbReference type="Proteomes" id="UP000325113"/>
    </source>
</evidence>
<comment type="caution">
    <text evidence="4">The sequence shown here is derived from an EMBL/GenBank/DDBJ whole genome shotgun (WGS) entry which is preliminary data.</text>
</comment>
<dbReference type="Proteomes" id="UP000323011">
    <property type="component" value="Unassembled WGS sequence"/>
</dbReference>
<dbReference type="Proteomes" id="UP000322899">
    <property type="component" value="Unassembled WGS sequence"/>
</dbReference>
<dbReference type="EMBL" id="VLTO01000012">
    <property type="protein sequence ID" value="KAA0175643.1"/>
    <property type="molecule type" value="Genomic_DNA"/>
</dbReference>
<protein>
    <submittedName>
        <fullName evidence="4">Uncharacterized protein</fullName>
    </submittedName>
</protein>
<dbReference type="EMBL" id="VLTM01000027">
    <property type="protein sequence ID" value="KAA0162420.1"/>
    <property type="molecule type" value="Genomic_DNA"/>
</dbReference>